<keyword evidence="3" id="KW-1185">Reference proteome</keyword>
<sequence length="201" mass="21801">MPAFNSTPAPDLTPWGKADTATERLPGVFQVTTPSHGGFILYDERQAAMPDALRLDAPAYEEDVNWSLAVIAFAEELAAAGDHLTKIEIDLAHQTARNWMPDRYAAFTGKPVEPRDSYILRAILAYEALIGEIVVVSAFGDWADWVPAGKTGVIGRKLASVNHLGHPTYEGPEHRALVEATRYKASASPNSFAAISAEIMP</sequence>
<dbReference type="RefSeq" id="WP_145147863.1">
    <property type="nucleotide sequence ID" value="NZ_VNIM01000005.1"/>
</dbReference>
<proteinExistence type="predicted"/>
<protein>
    <recommendedName>
        <fullName evidence="1">DUF7007 domain-containing protein</fullName>
    </recommendedName>
</protein>
<dbReference type="Pfam" id="PF22653">
    <property type="entry name" value="DUF7007"/>
    <property type="match status" value="1"/>
</dbReference>
<dbReference type="EMBL" id="VNIM01000005">
    <property type="protein sequence ID" value="TVV76968.1"/>
    <property type="molecule type" value="Genomic_DNA"/>
</dbReference>
<comment type="caution">
    <text evidence="2">The sequence shown here is derived from an EMBL/GenBank/DDBJ whole genome shotgun (WGS) entry which is preliminary data.</text>
</comment>
<dbReference type="Proteomes" id="UP000318681">
    <property type="component" value="Unassembled WGS sequence"/>
</dbReference>
<accession>A0A558RCA5</accession>
<evidence type="ECO:0000313" key="3">
    <source>
        <dbReference type="Proteomes" id="UP000318681"/>
    </source>
</evidence>
<evidence type="ECO:0000259" key="1">
    <source>
        <dbReference type="Pfam" id="PF22653"/>
    </source>
</evidence>
<dbReference type="AlphaFoldDB" id="A0A558RCA5"/>
<feature type="domain" description="DUF7007" evidence="1">
    <location>
        <begin position="9"/>
        <end position="126"/>
    </location>
</feature>
<evidence type="ECO:0000313" key="2">
    <source>
        <dbReference type="EMBL" id="TVV76968.1"/>
    </source>
</evidence>
<dbReference type="InterPro" id="IPR054276">
    <property type="entry name" value="DUF7007"/>
</dbReference>
<name>A0A558RCA5_9SPHN</name>
<reference evidence="2 3" key="1">
    <citation type="submission" date="2019-07" db="EMBL/GenBank/DDBJ databases">
        <title>Sphingomonas solaris sp. nov., isolated from a solar panel from Boston, Massachusetts.</title>
        <authorList>
            <person name="Tanner K."/>
            <person name="Pascual J."/>
            <person name="Mancuso C."/>
            <person name="Pereto J."/>
            <person name="Khalil A."/>
            <person name="Vilanova C."/>
        </authorList>
    </citation>
    <scope>NUCLEOTIDE SEQUENCE [LARGE SCALE GENOMIC DNA]</scope>
    <source>
        <strain evidence="2 3">R4DWN</strain>
    </source>
</reference>
<gene>
    <name evidence="2" type="ORF">FOY91_02695</name>
</gene>
<organism evidence="2 3">
    <name type="scientific">Alterirhizorhabdus solaris</name>
    <dbReference type="NCBI Taxonomy" id="2529389"/>
    <lineage>
        <taxon>Bacteria</taxon>
        <taxon>Pseudomonadati</taxon>
        <taxon>Pseudomonadota</taxon>
        <taxon>Alphaproteobacteria</taxon>
        <taxon>Sphingomonadales</taxon>
        <taxon>Rhizorhabdaceae</taxon>
        <taxon>Alterirhizorhabdus</taxon>
    </lineage>
</organism>
<dbReference type="OrthoDB" id="5124200at2"/>